<reference evidence="2 3" key="1">
    <citation type="submission" date="2020-01" db="EMBL/GenBank/DDBJ databases">
        <title>Insect and environment-associated Actinomycetes.</title>
        <authorList>
            <person name="Currrie C."/>
            <person name="Chevrette M."/>
            <person name="Carlson C."/>
            <person name="Stubbendieck R."/>
            <person name="Wendt-Pienkowski E."/>
        </authorList>
    </citation>
    <scope>NUCLEOTIDE SEQUENCE [LARGE SCALE GENOMIC DNA]</scope>
    <source>
        <strain evidence="2 3">SID7903</strain>
    </source>
</reference>
<dbReference type="Proteomes" id="UP000470951">
    <property type="component" value="Unassembled WGS sequence"/>
</dbReference>
<name>A0A7K3RFA9_STRAQ</name>
<evidence type="ECO:0000256" key="1">
    <source>
        <dbReference type="SAM" id="MobiDB-lite"/>
    </source>
</evidence>
<protein>
    <submittedName>
        <fullName evidence="2">Uncharacterized protein</fullName>
    </submittedName>
</protein>
<dbReference type="EMBL" id="JAAGMS010000257">
    <property type="protein sequence ID" value="NEC00900.1"/>
    <property type="molecule type" value="Genomic_DNA"/>
</dbReference>
<organism evidence="2 3">
    <name type="scientific">Streptomyces anulatus</name>
    <name type="common">Streptomyces chrysomallus</name>
    <dbReference type="NCBI Taxonomy" id="1892"/>
    <lineage>
        <taxon>Bacteria</taxon>
        <taxon>Bacillati</taxon>
        <taxon>Actinomycetota</taxon>
        <taxon>Actinomycetes</taxon>
        <taxon>Kitasatosporales</taxon>
        <taxon>Streptomycetaceae</taxon>
        <taxon>Streptomyces</taxon>
    </lineage>
</organism>
<accession>A0A7K3RFA9</accession>
<evidence type="ECO:0000313" key="3">
    <source>
        <dbReference type="Proteomes" id="UP000470951"/>
    </source>
</evidence>
<proteinExistence type="predicted"/>
<feature type="compositionally biased region" description="Basic and acidic residues" evidence="1">
    <location>
        <begin position="172"/>
        <end position="183"/>
    </location>
</feature>
<sequence>MELDKALYDALDPLASAIRSRLSGLPEDRKWEGEPVEVALSVLAAWKVVDTEVKRLTATAAGTAGSYGASYEQLGSVWGITRQGARKKWPEAVSRPAAPGASSNRTVELCGGTAELTREPDSGGWRWTGVGADGKRGEAEAAARYATPEEAAAHAGAFLKAHSRVDGAAMRREADDFFGTEDRVGDEDPWGREGD</sequence>
<comment type="caution">
    <text evidence="2">The sequence shown here is derived from an EMBL/GenBank/DDBJ whole genome shotgun (WGS) entry which is preliminary data.</text>
</comment>
<evidence type="ECO:0000313" key="2">
    <source>
        <dbReference type="EMBL" id="NEC00900.1"/>
    </source>
</evidence>
<gene>
    <name evidence="2" type="ORF">G3I58_23370</name>
</gene>
<dbReference type="AlphaFoldDB" id="A0A7K3RFA9"/>
<feature type="region of interest" description="Disordered" evidence="1">
    <location>
        <begin position="172"/>
        <end position="195"/>
    </location>
</feature>